<evidence type="ECO:0000256" key="1">
    <source>
        <dbReference type="SAM" id="MobiDB-lite"/>
    </source>
</evidence>
<evidence type="ECO:0000313" key="2">
    <source>
        <dbReference type="EMBL" id="PEW01577.1"/>
    </source>
</evidence>
<feature type="region of interest" description="Disordered" evidence="1">
    <location>
        <begin position="27"/>
        <end position="50"/>
    </location>
</feature>
<name>A0A2A8PVY9_BACCE</name>
<gene>
    <name evidence="2" type="ORF">CN425_12965</name>
</gene>
<dbReference type="EMBL" id="NTWE01000023">
    <property type="protein sequence ID" value="PEW01577.1"/>
    <property type="molecule type" value="Genomic_DNA"/>
</dbReference>
<sequence length="97" mass="11820">MFFGYIEIPKSATRYLDMPDEKKRELLRKKRRRCRRKKPEDKGGEEKTENKTLKCELLHTREKKNKKDYTKDHVELEWNSGAVLHNWDYATNDYKTN</sequence>
<reference evidence="2 3" key="1">
    <citation type="submission" date="2017-09" db="EMBL/GenBank/DDBJ databases">
        <title>Large-scale bioinformatics analysis of Bacillus genomes uncovers conserved roles of natural products in bacterial physiology.</title>
        <authorList>
            <consortium name="Agbiome Team Llc"/>
            <person name="Bleich R.M."/>
            <person name="Grubbs K.J."/>
            <person name="Santa Maria K.C."/>
            <person name="Allen S.E."/>
            <person name="Farag S."/>
            <person name="Shank E.A."/>
            <person name="Bowers A."/>
        </authorList>
    </citation>
    <scope>NUCLEOTIDE SEQUENCE [LARGE SCALE GENOMIC DNA]</scope>
    <source>
        <strain evidence="2 3">AFS010695</strain>
    </source>
</reference>
<proteinExistence type="predicted"/>
<dbReference type="Proteomes" id="UP000220635">
    <property type="component" value="Unassembled WGS sequence"/>
</dbReference>
<feature type="compositionally biased region" description="Basic residues" evidence="1">
    <location>
        <begin position="27"/>
        <end position="37"/>
    </location>
</feature>
<comment type="caution">
    <text evidence="2">The sequence shown here is derived from an EMBL/GenBank/DDBJ whole genome shotgun (WGS) entry which is preliminary data.</text>
</comment>
<dbReference type="OrthoDB" id="9943462at2"/>
<organism evidence="2 3">
    <name type="scientific">Bacillus cereus</name>
    <dbReference type="NCBI Taxonomy" id="1396"/>
    <lineage>
        <taxon>Bacteria</taxon>
        <taxon>Bacillati</taxon>
        <taxon>Bacillota</taxon>
        <taxon>Bacilli</taxon>
        <taxon>Bacillales</taxon>
        <taxon>Bacillaceae</taxon>
        <taxon>Bacillus</taxon>
        <taxon>Bacillus cereus group</taxon>
    </lineage>
</organism>
<protein>
    <submittedName>
        <fullName evidence="2">Uncharacterized protein</fullName>
    </submittedName>
</protein>
<dbReference type="AlphaFoldDB" id="A0A2A8PVY9"/>
<accession>A0A2A8PVY9</accession>
<feature type="compositionally biased region" description="Basic and acidic residues" evidence="1">
    <location>
        <begin position="38"/>
        <end position="50"/>
    </location>
</feature>
<evidence type="ECO:0000313" key="3">
    <source>
        <dbReference type="Proteomes" id="UP000220635"/>
    </source>
</evidence>
<dbReference type="RefSeq" id="WP_098380771.1">
    <property type="nucleotide sequence ID" value="NZ_NTWE01000023.1"/>
</dbReference>